<accession>A0ABU8EY49</accession>
<protein>
    <submittedName>
        <fullName evidence="4">Alternative ribosome rescue aminoacyl-tRNA hydrolase ArfB</fullName>
        <ecNumber evidence="4">3.1.1.29</ecNumber>
    </submittedName>
</protein>
<keyword evidence="5" id="KW-1185">Reference proteome</keyword>
<evidence type="ECO:0000259" key="3">
    <source>
        <dbReference type="PROSITE" id="PS00745"/>
    </source>
</evidence>
<feature type="region of interest" description="Disordered" evidence="2">
    <location>
        <begin position="102"/>
        <end position="136"/>
    </location>
</feature>
<dbReference type="NCBIfam" id="NF006718">
    <property type="entry name" value="PRK09256.1"/>
    <property type="match status" value="1"/>
</dbReference>
<dbReference type="PANTHER" id="PTHR47814:SF1">
    <property type="entry name" value="PEPTIDYL-TRNA HYDROLASE ARFB"/>
    <property type="match status" value="1"/>
</dbReference>
<dbReference type="EMBL" id="JBAWKS010000002">
    <property type="protein sequence ID" value="MEI4551900.1"/>
    <property type="molecule type" value="Genomic_DNA"/>
</dbReference>
<dbReference type="Gene3D" id="3.30.160.20">
    <property type="match status" value="1"/>
</dbReference>
<dbReference type="GO" id="GO:0004045">
    <property type="term" value="F:peptidyl-tRNA hydrolase activity"/>
    <property type="evidence" value="ECO:0007669"/>
    <property type="project" value="UniProtKB-EC"/>
</dbReference>
<gene>
    <name evidence="4" type="primary">arfB</name>
    <name evidence="4" type="ORF">WAE96_19645</name>
</gene>
<dbReference type="SUPFAM" id="SSF75620">
    <property type="entry name" value="Release factor"/>
    <property type="match status" value="1"/>
</dbReference>
<dbReference type="Proteomes" id="UP001382455">
    <property type="component" value="Unassembled WGS sequence"/>
</dbReference>
<comment type="caution">
    <text evidence="4">The sequence shown here is derived from an EMBL/GenBank/DDBJ whole genome shotgun (WGS) entry which is preliminary data.</text>
</comment>
<proteinExistence type="inferred from homology"/>
<comment type="similarity">
    <text evidence="1">Belongs to the prokaryotic/mitochondrial release factor family.</text>
</comment>
<evidence type="ECO:0000256" key="1">
    <source>
        <dbReference type="ARBA" id="ARBA00010835"/>
    </source>
</evidence>
<dbReference type="Pfam" id="PF00472">
    <property type="entry name" value="RF-1"/>
    <property type="match status" value="1"/>
</dbReference>
<dbReference type="InterPro" id="IPR045853">
    <property type="entry name" value="Pep_chain_release_fac_I_sf"/>
</dbReference>
<dbReference type="PANTHER" id="PTHR47814">
    <property type="entry name" value="PEPTIDYL-TRNA HYDROLASE ARFB"/>
    <property type="match status" value="1"/>
</dbReference>
<dbReference type="EC" id="3.1.1.29" evidence="4"/>
<organism evidence="4 5">
    <name type="scientific">Pseudoalteromonas spongiae</name>
    <dbReference type="NCBI Taxonomy" id="298657"/>
    <lineage>
        <taxon>Bacteria</taxon>
        <taxon>Pseudomonadati</taxon>
        <taxon>Pseudomonadota</taxon>
        <taxon>Gammaproteobacteria</taxon>
        <taxon>Alteromonadales</taxon>
        <taxon>Pseudoalteromonadaceae</taxon>
        <taxon>Pseudoalteromonas</taxon>
    </lineage>
</organism>
<reference evidence="4 5" key="1">
    <citation type="submission" date="2023-12" db="EMBL/GenBank/DDBJ databases">
        <title>Friends and Foes: Symbiotic and Algicidal bacterial influence on Karenia brevis blooms.</title>
        <authorList>
            <person name="Fei C."/>
            <person name="Mohamed A.R."/>
            <person name="Booker A."/>
            <person name="Arshad M."/>
            <person name="Klass S."/>
            <person name="Ahn S."/>
            <person name="Gilbert P.M."/>
            <person name="Heil C.A."/>
            <person name="Martinez J.M."/>
            <person name="Amin S.A."/>
        </authorList>
    </citation>
    <scope>NUCLEOTIDE SEQUENCE [LARGE SCALE GENOMIC DNA]</scope>
    <source>
        <strain evidence="4 5">CE15</strain>
    </source>
</reference>
<keyword evidence="4" id="KW-0378">Hydrolase</keyword>
<sequence length="136" mass="15376">MLQISNSVSIADWELELTAIRSQGSGGQNVNKVATAIHLRFDIKRSSLPQIYKEKLLALNDSRITNDGVIVIKSQSFRTQEQNKQDALDRLKALIQSAMVVQKKRRATKPTKSSQRKRLDSKKKHSHTKALRGKII</sequence>
<dbReference type="RefSeq" id="WP_100915022.1">
    <property type="nucleotide sequence ID" value="NZ_CP023399.1"/>
</dbReference>
<evidence type="ECO:0000313" key="5">
    <source>
        <dbReference type="Proteomes" id="UP001382455"/>
    </source>
</evidence>
<dbReference type="InterPro" id="IPR000352">
    <property type="entry name" value="Pep_chain_release_fac_I"/>
</dbReference>
<dbReference type="PROSITE" id="PS00745">
    <property type="entry name" value="RF_PROK_I"/>
    <property type="match status" value="1"/>
</dbReference>
<name>A0ABU8EY49_9GAMM</name>
<feature type="domain" description="Prokaryotic-type class I peptide chain release factors" evidence="3">
    <location>
        <begin position="21"/>
        <end position="37"/>
    </location>
</feature>
<evidence type="ECO:0000256" key="2">
    <source>
        <dbReference type="SAM" id="MobiDB-lite"/>
    </source>
</evidence>
<evidence type="ECO:0000313" key="4">
    <source>
        <dbReference type="EMBL" id="MEI4551900.1"/>
    </source>
</evidence>